<evidence type="ECO:0000313" key="2">
    <source>
        <dbReference type="Proteomes" id="UP000087171"/>
    </source>
</evidence>
<dbReference type="Proteomes" id="UP000087171">
    <property type="component" value="Chromosome Ca1"/>
</dbReference>
<evidence type="ECO:0000256" key="1">
    <source>
        <dbReference type="SAM" id="MobiDB-lite"/>
    </source>
</evidence>
<evidence type="ECO:0000313" key="3">
    <source>
        <dbReference type="RefSeq" id="XP_004486328.1"/>
    </source>
</evidence>
<dbReference type="RefSeq" id="XP_073224339.1">
    <property type="nucleotide sequence ID" value="XM_073368238.1"/>
</dbReference>
<protein>
    <submittedName>
        <fullName evidence="3">Uncharacterized protein LOC101512242 isoform X1</fullName>
    </submittedName>
</protein>
<organism evidence="2 3">
    <name type="scientific">Cicer arietinum</name>
    <name type="common">Chickpea</name>
    <name type="synonym">Garbanzo</name>
    <dbReference type="NCBI Taxonomy" id="3827"/>
    <lineage>
        <taxon>Eukaryota</taxon>
        <taxon>Viridiplantae</taxon>
        <taxon>Streptophyta</taxon>
        <taxon>Embryophyta</taxon>
        <taxon>Tracheophyta</taxon>
        <taxon>Spermatophyta</taxon>
        <taxon>Magnoliopsida</taxon>
        <taxon>eudicotyledons</taxon>
        <taxon>Gunneridae</taxon>
        <taxon>Pentapetalae</taxon>
        <taxon>rosids</taxon>
        <taxon>fabids</taxon>
        <taxon>Fabales</taxon>
        <taxon>Fabaceae</taxon>
        <taxon>Papilionoideae</taxon>
        <taxon>50 kb inversion clade</taxon>
        <taxon>NPAAA clade</taxon>
        <taxon>Hologalegina</taxon>
        <taxon>IRL clade</taxon>
        <taxon>Cicereae</taxon>
        <taxon>Cicer</taxon>
    </lineage>
</organism>
<feature type="region of interest" description="Disordered" evidence="1">
    <location>
        <begin position="55"/>
        <end position="90"/>
    </location>
</feature>
<keyword evidence="2" id="KW-1185">Reference proteome</keyword>
<reference evidence="3" key="2">
    <citation type="submission" date="2025-08" db="UniProtKB">
        <authorList>
            <consortium name="RefSeq"/>
        </authorList>
    </citation>
    <scope>IDENTIFICATION</scope>
    <source>
        <tissue evidence="3">Etiolated seedlings</tissue>
    </source>
</reference>
<gene>
    <name evidence="3" type="primary">LOC101512242</name>
</gene>
<dbReference type="OrthoDB" id="1435460at2759"/>
<proteinExistence type="predicted"/>
<dbReference type="AlphaFoldDB" id="A0A1S2XAI9"/>
<dbReference type="eggNOG" id="ENOG502S6Q6">
    <property type="taxonomic scope" value="Eukaryota"/>
</dbReference>
<reference evidence="2" key="1">
    <citation type="journal article" date="2013" name="Nat. Biotechnol.">
        <title>Draft genome sequence of chickpea (Cicer arietinum) provides a resource for trait improvement.</title>
        <authorList>
            <person name="Varshney R.K."/>
            <person name="Song C."/>
            <person name="Saxena R.K."/>
            <person name="Azam S."/>
            <person name="Yu S."/>
            <person name="Sharpe A.G."/>
            <person name="Cannon S."/>
            <person name="Baek J."/>
            <person name="Rosen B.D."/>
            <person name="Tar'an B."/>
            <person name="Millan T."/>
            <person name="Zhang X."/>
            <person name="Ramsay L.D."/>
            <person name="Iwata A."/>
            <person name="Wang Y."/>
            <person name="Nelson W."/>
            <person name="Farmer A.D."/>
            <person name="Gaur P.M."/>
            <person name="Soderlund C."/>
            <person name="Penmetsa R.V."/>
            <person name="Xu C."/>
            <person name="Bharti A.K."/>
            <person name="He W."/>
            <person name="Winter P."/>
            <person name="Zhao S."/>
            <person name="Hane J.K."/>
            <person name="Carrasquilla-Garcia N."/>
            <person name="Condie J.A."/>
            <person name="Upadhyaya H.D."/>
            <person name="Luo M.C."/>
            <person name="Thudi M."/>
            <person name="Gowda C.L."/>
            <person name="Singh N.P."/>
            <person name="Lichtenzveig J."/>
            <person name="Gali K.K."/>
            <person name="Rubio J."/>
            <person name="Nadarajan N."/>
            <person name="Dolezel J."/>
            <person name="Bansal K.C."/>
            <person name="Xu X."/>
            <person name="Edwards D."/>
            <person name="Zhang G."/>
            <person name="Kahl G."/>
            <person name="Gil J."/>
            <person name="Singh K.B."/>
            <person name="Datta S.K."/>
            <person name="Jackson S.A."/>
            <person name="Wang J."/>
            <person name="Cook D.R."/>
        </authorList>
    </citation>
    <scope>NUCLEOTIDE SEQUENCE [LARGE SCALE GENOMIC DNA]</scope>
    <source>
        <strain evidence="2">cv. CDC Frontier</strain>
    </source>
</reference>
<dbReference type="RefSeq" id="XP_004486328.1">
    <property type="nucleotide sequence ID" value="XM_004486271.3"/>
</dbReference>
<name>A0A1S2XAI9_CICAR</name>
<sequence>MLHFILMPFYIQVQIDSICLPPLFKSAVTEEEKGGVQLEKRLVRMDEFPERAELRRMQREQERERRRIRDRQRRQAMTEEQRERHLARRRRNYQLRRQRAANSHNVHAPFIPLLPNNLAFESSAGEASTSDEFQGVTSSTSLDYRVLSHAIGTDLSHEGSSINMETLACKLNNLPRLRLNQIRHLARNLIGSVVDTASNHHQIAAELKTKEDASVGDFGSAAKSLRLNSVKRLARSINSPPSPIEIAIQKDNNLSSEGIHLLDNENFTVTS</sequence>
<dbReference type="GeneID" id="101512242"/>
<feature type="compositionally biased region" description="Basic and acidic residues" evidence="1">
    <location>
        <begin position="55"/>
        <end position="67"/>
    </location>
</feature>
<accession>A0A1S2XAI9</accession>
<dbReference type="PaxDb" id="3827-XP_004486328.1"/>